<dbReference type="EMBL" id="CM001377">
    <property type="protein sequence ID" value="EHM10828.1"/>
    <property type="molecule type" value="Genomic_DNA"/>
</dbReference>
<dbReference type="PANTHER" id="PTHR43143:SF1">
    <property type="entry name" value="SERINE_THREONINE-PROTEIN PHOSPHATASE CPPED1"/>
    <property type="match status" value="1"/>
</dbReference>
<dbReference type="InterPro" id="IPR029052">
    <property type="entry name" value="Metallo-depent_PP-like"/>
</dbReference>
<dbReference type="Pfam" id="PF00149">
    <property type="entry name" value="Metallophos"/>
    <property type="match status" value="1"/>
</dbReference>
<gene>
    <name evidence="2" type="ORF">TheveDRAFT_1710</name>
</gene>
<sequence length="287" mass="31633">MTFRSYPPGVRRGFYRLLLTLVWVLSWTSFGLPAHGAPSWGGLNGRAVEEITSSPAGPHVSFLVVGDTRGPGSRFGFLVPQMRDDKGEFLIHLGDLTNRGTHKEYQEALGHLRGVKKPFLVVVGNHELVDRGRPRFEGIFGSRRDIWFRRGDVLFLLLDNADGSPLPKERLERIKGVLSSDAPVKLVFMHQPLEDPRGEGFRHAMDPKGAAELLEVFKSTGVSHIFASHVHGFFQGHWGGIPFTVSGGGGAKLYSSDPDHGFYHYHRVTAGPEGVAVETVPMGGYVR</sequence>
<dbReference type="RefSeq" id="WP_006584322.1">
    <property type="nucleotide sequence ID" value="NZ_CM001377.1"/>
</dbReference>
<reference evidence="2 3" key="1">
    <citation type="submission" date="2011-10" db="EMBL/GenBank/DDBJ databases">
        <title>The Noncontiguous Finished genome of Thermanaerovibrio velox DSM 12556.</title>
        <authorList>
            <consortium name="US DOE Joint Genome Institute (JGI-PGF)"/>
            <person name="Lucas S."/>
            <person name="Copeland A."/>
            <person name="Lapidus A."/>
            <person name="Glavina del Rio T."/>
            <person name="Dalin E."/>
            <person name="Tice H."/>
            <person name="Bruce D."/>
            <person name="Goodwin L."/>
            <person name="Pitluck S."/>
            <person name="Peters L."/>
            <person name="Mikhailova N."/>
            <person name="Teshima H."/>
            <person name="Kyrpides N."/>
            <person name="Mavromatis K."/>
            <person name="Ivanova N."/>
            <person name="Markowitz V."/>
            <person name="Cheng J.-F."/>
            <person name="Hugenholtz P."/>
            <person name="Woyke T."/>
            <person name="Wu D."/>
            <person name="Spring S."/>
            <person name="Brambilla E.-M."/>
            <person name="Klenk H.-P."/>
            <person name="Eisen J.A."/>
        </authorList>
    </citation>
    <scope>NUCLEOTIDE SEQUENCE [LARGE SCALE GENOMIC DNA]</scope>
    <source>
        <strain evidence="2 3">DSM 12556</strain>
    </source>
</reference>
<dbReference type="GO" id="GO:0016787">
    <property type="term" value="F:hydrolase activity"/>
    <property type="evidence" value="ECO:0007669"/>
    <property type="project" value="UniProtKB-KW"/>
</dbReference>
<dbReference type="InterPro" id="IPR051918">
    <property type="entry name" value="STPP_CPPED1"/>
</dbReference>
<keyword evidence="2" id="KW-0378">Hydrolase</keyword>
<feature type="domain" description="Calcineurin-like phosphoesterase" evidence="1">
    <location>
        <begin position="61"/>
        <end position="232"/>
    </location>
</feature>
<evidence type="ECO:0000313" key="2">
    <source>
        <dbReference type="EMBL" id="EHM10828.1"/>
    </source>
</evidence>
<name>H0UQR3_9BACT</name>
<evidence type="ECO:0000259" key="1">
    <source>
        <dbReference type="Pfam" id="PF00149"/>
    </source>
</evidence>
<dbReference type="AlphaFoldDB" id="H0UQR3"/>
<keyword evidence="3" id="KW-1185">Reference proteome</keyword>
<organism evidence="2 3">
    <name type="scientific">Thermanaerovibrio velox DSM 12556</name>
    <dbReference type="NCBI Taxonomy" id="926567"/>
    <lineage>
        <taxon>Bacteria</taxon>
        <taxon>Thermotogati</taxon>
        <taxon>Synergistota</taxon>
        <taxon>Synergistia</taxon>
        <taxon>Synergistales</taxon>
        <taxon>Synergistaceae</taxon>
        <taxon>Thermanaerovibrio</taxon>
    </lineage>
</organism>
<dbReference type="STRING" id="926567.TheveDRAFT_1710"/>
<accession>H0UQR3</accession>
<dbReference type="Proteomes" id="UP000005730">
    <property type="component" value="Chromosome"/>
</dbReference>
<dbReference type="OrthoDB" id="9809781at2"/>
<dbReference type="InterPro" id="IPR004843">
    <property type="entry name" value="Calcineurin-like_PHP"/>
</dbReference>
<dbReference type="PANTHER" id="PTHR43143">
    <property type="entry name" value="METALLOPHOSPHOESTERASE, CALCINEURIN SUPERFAMILY"/>
    <property type="match status" value="1"/>
</dbReference>
<evidence type="ECO:0000313" key="3">
    <source>
        <dbReference type="Proteomes" id="UP000005730"/>
    </source>
</evidence>
<protein>
    <submittedName>
        <fullName evidence="2">Putative phosphohydrolase</fullName>
    </submittedName>
</protein>
<dbReference type="HOGENOM" id="CLU_1006999_0_0_0"/>
<dbReference type="eggNOG" id="COG1409">
    <property type="taxonomic scope" value="Bacteria"/>
</dbReference>
<dbReference type="Gene3D" id="3.60.21.10">
    <property type="match status" value="1"/>
</dbReference>
<dbReference type="SUPFAM" id="SSF56300">
    <property type="entry name" value="Metallo-dependent phosphatases"/>
    <property type="match status" value="1"/>
</dbReference>
<proteinExistence type="predicted"/>